<dbReference type="InterPro" id="IPR014044">
    <property type="entry name" value="CAP_dom"/>
</dbReference>
<reference evidence="3 4" key="1">
    <citation type="journal article" date="2023" name="Commun. Biol.">
        <title>Reorganization of the ancestral sex-determining regions during the evolution of trioecy in Pleodorina starrii.</title>
        <authorList>
            <person name="Takahashi K."/>
            <person name="Suzuki S."/>
            <person name="Kawai-Toyooka H."/>
            <person name="Yamamoto K."/>
            <person name="Hamaji T."/>
            <person name="Ootsuki R."/>
            <person name="Yamaguchi H."/>
            <person name="Kawachi M."/>
            <person name="Higashiyama T."/>
            <person name="Nozaki H."/>
        </authorList>
    </citation>
    <scope>NUCLEOTIDE SEQUENCE [LARGE SCALE GENOMIC DNA]</scope>
    <source>
        <strain evidence="3 4">NIES-4479</strain>
    </source>
</reference>
<evidence type="ECO:0000313" key="3">
    <source>
        <dbReference type="EMBL" id="GLC48404.1"/>
    </source>
</evidence>
<dbReference type="AlphaFoldDB" id="A0A9W6EXG2"/>
<dbReference type="Proteomes" id="UP001165080">
    <property type="component" value="Unassembled WGS sequence"/>
</dbReference>
<name>A0A9W6EXG2_9CHLO</name>
<evidence type="ECO:0000313" key="4">
    <source>
        <dbReference type="Proteomes" id="UP001165080"/>
    </source>
</evidence>
<protein>
    <recommendedName>
        <fullName evidence="2">SCP domain-containing protein</fullName>
    </recommendedName>
</protein>
<sequence>MVNGLLSGSNFGSNGQQQTTQQGSQQQQSQVSQPQQQQQQQQVQPAATTAPTTSTPSSSSGLSAFAQQTLDRHNYYRARHTSTPALRWSSSLAADAQAWANRCVFEHANNAVTGQGENLAWGYPDTNSVIDAYYSESSGYAYGASQPSDWHSVGHFTQMVWVATTDVGCAVTSCSGGAQFHVCRYYPPGNVQGQYASNVLPPRS</sequence>
<feature type="region of interest" description="Disordered" evidence="1">
    <location>
        <begin position="1"/>
        <end position="63"/>
    </location>
</feature>
<dbReference type="InterPro" id="IPR018244">
    <property type="entry name" value="Allrgn_V5/Tpx1_CS"/>
</dbReference>
<dbReference type="Pfam" id="PF00188">
    <property type="entry name" value="CAP"/>
    <property type="match status" value="1"/>
</dbReference>
<dbReference type="InterPro" id="IPR001283">
    <property type="entry name" value="CRISP-related"/>
</dbReference>
<dbReference type="SUPFAM" id="SSF55797">
    <property type="entry name" value="PR-1-like"/>
    <property type="match status" value="1"/>
</dbReference>
<evidence type="ECO:0000256" key="1">
    <source>
        <dbReference type="SAM" id="MobiDB-lite"/>
    </source>
</evidence>
<feature type="domain" description="SCP" evidence="2">
    <location>
        <begin position="64"/>
        <end position="193"/>
    </location>
</feature>
<dbReference type="PANTHER" id="PTHR10334">
    <property type="entry name" value="CYSTEINE-RICH SECRETORY PROTEIN-RELATED"/>
    <property type="match status" value="1"/>
</dbReference>
<comment type="caution">
    <text evidence="3">The sequence shown here is derived from an EMBL/GenBank/DDBJ whole genome shotgun (WGS) entry which is preliminary data.</text>
</comment>
<gene>
    <name evidence="3" type="primary">PLEST000955</name>
    <name evidence="3" type="ORF">PLESTB_000093500</name>
</gene>
<keyword evidence="4" id="KW-1185">Reference proteome</keyword>
<dbReference type="OrthoDB" id="529132at2759"/>
<dbReference type="EMBL" id="BRXU01000001">
    <property type="protein sequence ID" value="GLC48404.1"/>
    <property type="molecule type" value="Genomic_DNA"/>
</dbReference>
<dbReference type="PROSITE" id="PS01009">
    <property type="entry name" value="CRISP_1"/>
    <property type="match status" value="1"/>
</dbReference>
<dbReference type="SMART" id="SM00198">
    <property type="entry name" value="SCP"/>
    <property type="match status" value="1"/>
</dbReference>
<accession>A0A9W6EXG2</accession>
<proteinExistence type="predicted"/>
<dbReference type="Gene3D" id="3.40.33.10">
    <property type="entry name" value="CAP"/>
    <property type="match status" value="1"/>
</dbReference>
<evidence type="ECO:0000259" key="2">
    <source>
        <dbReference type="SMART" id="SM00198"/>
    </source>
</evidence>
<organism evidence="3 4">
    <name type="scientific">Pleodorina starrii</name>
    <dbReference type="NCBI Taxonomy" id="330485"/>
    <lineage>
        <taxon>Eukaryota</taxon>
        <taxon>Viridiplantae</taxon>
        <taxon>Chlorophyta</taxon>
        <taxon>core chlorophytes</taxon>
        <taxon>Chlorophyceae</taxon>
        <taxon>CS clade</taxon>
        <taxon>Chlamydomonadales</taxon>
        <taxon>Volvocaceae</taxon>
        <taxon>Pleodorina</taxon>
    </lineage>
</organism>
<dbReference type="PRINTS" id="PR00837">
    <property type="entry name" value="V5TPXLIKE"/>
</dbReference>
<dbReference type="InterPro" id="IPR035940">
    <property type="entry name" value="CAP_sf"/>
</dbReference>
<dbReference type="GO" id="GO:0005576">
    <property type="term" value="C:extracellular region"/>
    <property type="evidence" value="ECO:0007669"/>
    <property type="project" value="InterPro"/>
</dbReference>